<dbReference type="InterPro" id="IPR007197">
    <property type="entry name" value="rSAM"/>
</dbReference>
<feature type="domain" description="MTTase N-terminal" evidence="10">
    <location>
        <begin position="4"/>
        <end position="119"/>
    </location>
</feature>
<dbReference type="Proteomes" id="UP000632377">
    <property type="component" value="Unassembled WGS sequence"/>
</dbReference>
<accession>A0ABS1T6C0</accession>
<keyword evidence="12" id="KW-0687">Ribonucleoprotein</keyword>
<dbReference type="PROSITE" id="PS50926">
    <property type="entry name" value="TRAM"/>
    <property type="match status" value="1"/>
</dbReference>
<evidence type="ECO:0000256" key="5">
    <source>
        <dbReference type="ARBA" id="ARBA00022723"/>
    </source>
</evidence>
<comment type="similarity">
    <text evidence="8">Belongs to the methylthiotransferase family. RimO subfamily.</text>
</comment>
<dbReference type="SFLD" id="SFLDS00029">
    <property type="entry name" value="Radical_SAM"/>
    <property type="match status" value="1"/>
</dbReference>
<keyword evidence="3 8" id="KW-0808">Transferase</keyword>
<proteinExistence type="inferred from homology"/>
<evidence type="ECO:0000256" key="6">
    <source>
        <dbReference type="ARBA" id="ARBA00023004"/>
    </source>
</evidence>
<evidence type="ECO:0000256" key="8">
    <source>
        <dbReference type="HAMAP-Rule" id="MF_01865"/>
    </source>
</evidence>
<dbReference type="InterPro" id="IPR005839">
    <property type="entry name" value="Methylthiotransferase"/>
</dbReference>
<dbReference type="PROSITE" id="PS01278">
    <property type="entry name" value="MTTASE_RADICAL"/>
    <property type="match status" value="1"/>
</dbReference>
<feature type="binding site" evidence="8">
    <location>
        <position position="82"/>
    </location>
    <ligand>
        <name>[4Fe-4S] cluster</name>
        <dbReference type="ChEBI" id="CHEBI:49883"/>
        <label>1</label>
    </ligand>
</feature>
<comment type="subcellular location">
    <subcellularLocation>
        <location evidence="8">Cytoplasm</location>
    </subcellularLocation>
</comment>
<dbReference type="InterPro" id="IPR038135">
    <property type="entry name" value="Methylthiotransferase_N_sf"/>
</dbReference>
<dbReference type="RefSeq" id="WP_202747520.1">
    <property type="nucleotide sequence ID" value="NZ_JAESWC010000002.1"/>
</dbReference>
<dbReference type="EMBL" id="JAESWC010000002">
    <property type="protein sequence ID" value="MBL4934880.1"/>
    <property type="molecule type" value="Genomic_DNA"/>
</dbReference>
<feature type="binding site" evidence="8">
    <location>
        <position position="163"/>
    </location>
    <ligand>
        <name>[4Fe-4S] cluster</name>
        <dbReference type="ChEBI" id="CHEBI:49883"/>
        <label>2</label>
        <note>4Fe-4S-S-AdoMet</note>
    </ligand>
</feature>
<gene>
    <name evidence="8 12" type="primary">rimO</name>
    <name evidence="12" type="ORF">JK636_03810</name>
</gene>
<comment type="catalytic activity">
    <reaction evidence="8">
        <text>L-aspartate(89)-[ribosomal protein uS12]-hydrogen + (sulfur carrier)-SH + AH2 + 2 S-adenosyl-L-methionine = 3-methylsulfanyl-L-aspartate(89)-[ribosomal protein uS12]-hydrogen + (sulfur carrier)-H + 5'-deoxyadenosine + L-methionine + A + S-adenosyl-L-homocysteine + 2 H(+)</text>
        <dbReference type="Rhea" id="RHEA:37087"/>
        <dbReference type="Rhea" id="RHEA-COMP:10460"/>
        <dbReference type="Rhea" id="RHEA-COMP:10461"/>
        <dbReference type="Rhea" id="RHEA-COMP:14737"/>
        <dbReference type="Rhea" id="RHEA-COMP:14739"/>
        <dbReference type="ChEBI" id="CHEBI:13193"/>
        <dbReference type="ChEBI" id="CHEBI:15378"/>
        <dbReference type="ChEBI" id="CHEBI:17319"/>
        <dbReference type="ChEBI" id="CHEBI:17499"/>
        <dbReference type="ChEBI" id="CHEBI:29917"/>
        <dbReference type="ChEBI" id="CHEBI:29961"/>
        <dbReference type="ChEBI" id="CHEBI:57844"/>
        <dbReference type="ChEBI" id="CHEBI:57856"/>
        <dbReference type="ChEBI" id="CHEBI:59789"/>
        <dbReference type="ChEBI" id="CHEBI:64428"/>
        <dbReference type="ChEBI" id="CHEBI:73599"/>
        <dbReference type="EC" id="2.8.4.4"/>
    </reaction>
</comment>
<feature type="binding site" evidence="8">
    <location>
        <position position="48"/>
    </location>
    <ligand>
        <name>[4Fe-4S] cluster</name>
        <dbReference type="ChEBI" id="CHEBI:49883"/>
        <label>1</label>
    </ligand>
</feature>
<protein>
    <recommendedName>
        <fullName evidence="8">Ribosomal protein uS12 methylthiotransferase RimO</fullName>
        <shortName evidence="8">uS12 MTTase</shortName>
        <shortName evidence="8">uS12 methylthiotransferase</shortName>
        <ecNumber evidence="8">2.8.4.4</ecNumber>
    </recommendedName>
    <alternativeName>
        <fullName evidence="8">Ribosomal protein uS12 (aspartate-C(3))-methylthiotransferase</fullName>
    </alternativeName>
    <alternativeName>
        <fullName evidence="8">Ribosome maturation factor RimO</fullName>
    </alternativeName>
</protein>
<dbReference type="InterPro" id="IPR020612">
    <property type="entry name" value="Methylthiotransferase_CS"/>
</dbReference>
<dbReference type="Gene3D" id="3.80.30.20">
    <property type="entry name" value="tm_1862 like domain"/>
    <property type="match status" value="1"/>
</dbReference>
<keyword evidence="4 8" id="KW-0949">S-adenosyl-L-methionine</keyword>
<keyword evidence="6 8" id="KW-0408">Iron</keyword>
<reference evidence="12 13" key="1">
    <citation type="submission" date="2021-01" db="EMBL/GenBank/DDBJ databases">
        <title>Genome public.</title>
        <authorList>
            <person name="Liu C."/>
            <person name="Sun Q."/>
        </authorList>
    </citation>
    <scope>NUCLEOTIDE SEQUENCE [LARGE SCALE GENOMIC DNA]</scope>
    <source>
        <strain evidence="12 13">YIM B02515</strain>
    </source>
</reference>
<feature type="binding site" evidence="8">
    <location>
        <position position="156"/>
    </location>
    <ligand>
        <name>[4Fe-4S] cluster</name>
        <dbReference type="ChEBI" id="CHEBI:49883"/>
        <label>2</label>
        <note>4Fe-4S-S-AdoMet</note>
    </ligand>
</feature>
<dbReference type="InterPro" id="IPR013848">
    <property type="entry name" value="Methylthiotransferase_N"/>
</dbReference>
<feature type="binding site" evidence="8">
    <location>
        <position position="160"/>
    </location>
    <ligand>
        <name>[4Fe-4S] cluster</name>
        <dbReference type="ChEBI" id="CHEBI:49883"/>
        <label>2</label>
        <note>4Fe-4S-S-AdoMet</note>
    </ligand>
</feature>
<dbReference type="SFLD" id="SFLDF00274">
    <property type="entry name" value="ribosomal_protein_S12_methylth"/>
    <property type="match status" value="1"/>
</dbReference>
<keyword evidence="5 8" id="KW-0479">Metal-binding</keyword>
<dbReference type="SUPFAM" id="SSF102114">
    <property type="entry name" value="Radical SAM enzymes"/>
    <property type="match status" value="1"/>
</dbReference>
<keyword evidence="7 8" id="KW-0411">Iron-sulfur</keyword>
<feature type="domain" description="Radical SAM core" evidence="11">
    <location>
        <begin position="142"/>
        <end position="372"/>
    </location>
</feature>
<dbReference type="PROSITE" id="PS51449">
    <property type="entry name" value="MTTASE_N"/>
    <property type="match status" value="1"/>
</dbReference>
<evidence type="ECO:0000256" key="2">
    <source>
        <dbReference type="ARBA" id="ARBA00022490"/>
    </source>
</evidence>
<dbReference type="EC" id="2.8.4.4" evidence="8"/>
<keyword evidence="12" id="KW-0689">Ribosomal protein</keyword>
<dbReference type="SFLD" id="SFLDG01061">
    <property type="entry name" value="methylthiotransferase"/>
    <property type="match status" value="1"/>
</dbReference>
<evidence type="ECO:0000256" key="3">
    <source>
        <dbReference type="ARBA" id="ARBA00022679"/>
    </source>
</evidence>
<comment type="function">
    <text evidence="8">Catalyzes the methylthiolation of an aspartic acid residue of ribosomal protein uS12.</text>
</comment>
<dbReference type="PANTHER" id="PTHR43837:SF1">
    <property type="entry name" value="RIBOSOMAL PROTEIN US12 METHYLTHIOTRANSFERASE RIMO"/>
    <property type="match status" value="1"/>
</dbReference>
<evidence type="ECO:0000259" key="10">
    <source>
        <dbReference type="PROSITE" id="PS51449"/>
    </source>
</evidence>
<dbReference type="Pfam" id="PF00919">
    <property type="entry name" value="UPF0004"/>
    <property type="match status" value="1"/>
</dbReference>
<dbReference type="InterPro" id="IPR002792">
    <property type="entry name" value="TRAM_dom"/>
</dbReference>
<keyword evidence="2 8" id="KW-0963">Cytoplasm</keyword>
<dbReference type="GO" id="GO:0005840">
    <property type="term" value="C:ribosome"/>
    <property type="evidence" value="ECO:0007669"/>
    <property type="project" value="UniProtKB-KW"/>
</dbReference>
<dbReference type="InterPro" id="IPR023404">
    <property type="entry name" value="rSAM_horseshoe"/>
</dbReference>
<dbReference type="SFLD" id="SFLDG01082">
    <property type="entry name" value="B12-binding_domain_containing"/>
    <property type="match status" value="1"/>
</dbReference>
<keyword evidence="1 8" id="KW-0004">4Fe-4S</keyword>
<dbReference type="Gene3D" id="3.40.50.12160">
    <property type="entry name" value="Methylthiotransferase, N-terminal domain"/>
    <property type="match status" value="1"/>
</dbReference>
<dbReference type="Gene3D" id="2.40.50.140">
    <property type="entry name" value="Nucleic acid-binding proteins"/>
    <property type="match status" value="1"/>
</dbReference>
<dbReference type="InterPro" id="IPR012340">
    <property type="entry name" value="NA-bd_OB-fold"/>
</dbReference>
<dbReference type="GO" id="GO:0103039">
    <property type="term" value="F:protein methylthiotransferase activity"/>
    <property type="evidence" value="ECO:0007669"/>
    <property type="project" value="UniProtKB-EC"/>
</dbReference>
<evidence type="ECO:0000259" key="11">
    <source>
        <dbReference type="PROSITE" id="PS51918"/>
    </source>
</evidence>
<name>A0ABS1T6C0_9CLOT</name>
<dbReference type="NCBIfam" id="TIGR01125">
    <property type="entry name" value="30S ribosomal protein S12 methylthiotransferase RimO"/>
    <property type="match status" value="1"/>
</dbReference>
<comment type="caution">
    <text evidence="12">The sequence shown here is derived from an EMBL/GenBank/DDBJ whole genome shotgun (WGS) entry which is preliminary data.</text>
</comment>
<keyword evidence="13" id="KW-1185">Reference proteome</keyword>
<feature type="domain" description="TRAM" evidence="9">
    <location>
        <begin position="375"/>
        <end position="442"/>
    </location>
</feature>
<evidence type="ECO:0000256" key="1">
    <source>
        <dbReference type="ARBA" id="ARBA00022485"/>
    </source>
</evidence>
<dbReference type="NCBIfam" id="TIGR00089">
    <property type="entry name" value="MiaB/RimO family radical SAM methylthiotransferase"/>
    <property type="match status" value="1"/>
</dbReference>
<evidence type="ECO:0000259" key="9">
    <source>
        <dbReference type="PROSITE" id="PS50926"/>
    </source>
</evidence>
<dbReference type="Pfam" id="PF18693">
    <property type="entry name" value="TRAM_2"/>
    <property type="match status" value="1"/>
</dbReference>
<organism evidence="12 13">
    <name type="scientific">Clostridium rhizosphaerae</name>
    <dbReference type="NCBI Taxonomy" id="2803861"/>
    <lineage>
        <taxon>Bacteria</taxon>
        <taxon>Bacillati</taxon>
        <taxon>Bacillota</taxon>
        <taxon>Clostridia</taxon>
        <taxon>Eubacteriales</taxon>
        <taxon>Clostridiaceae</taxon>
        <taxon>Clostridium</taxon>
    </lineage>
</organism>
<evidence type="ECO:0000256" key="4">
    <source>
        <dbReference type="ARBA" id="ARBA00022691"/>
    </source>
</evidence>
<feature type="binding site" evidence="8">
    <location>
        <position position="13"/>
    </location>
    <ligand>
        <name>[4Fe-4S] cluster</name>
        <dbReference type="ChEBI" id="CHEBI:49883"/>
        <label>1</label>
    </ligand>
</feature>
<comment type="cofactor">
    <cofactor evidence="8">
        <name>[4Fe-4S] cluster</name>
        <dbReference type="ChEBI" id="CHEBI:49883"/>
    </cofactor>
    <text evidence="8">Binds 2 [4Fe-4S] clusters. One cluster is coordinated with 3 cysteines and an exchangeable S-adenosyl-L-methionine.</text>
</comment>
<sequence length="445" mass="51410">MDRLKFGTISLGCDKNRIDSEIAIGKLNKKYELVNNPKEADIILVNTCGFIESSKQESIDTILEMAKYKKLYNCKVLVVSGCLSQRYKEELLDLMPEIDIMLGVNNYDKLIDSIENFLAKSTRIYHLDYSDNYFQEGERILTTSKSTAYIRIGEGCNNFCTYCVIPKIRGKYRSRKVEDILNEAKVLAESGVVELILVAQDTTMYGIDIYGKKNLNYLLSELSKIEGISWLRLLYCYPEEITDELIQEIADNPKVCKYIDMPIQHISNNILKRMNRRGRKEEIINNIKKMREAIPKLTLRTSIIVGFPNETDEDFNELKEFISYTKFDKLGVFKYSQEEDTPAALMENQISEETKELREKELMLLQQQISSAINDNKIGKVYEVIVENYKKDGLYSGRSYEMSPEIDGEIYFKSNEELTLGQFINVKITESLEYDLIGVVYNESC</sequence>
<dbReference type="PANTHER" id="PTHR43837">
    <property type="entry name" value="RIBOSOMAL PROTEIN S12 METHYLTHIOTRANSFERASE RIMO"/>
    <property type="match status" value="1"/>
</dbReference>
<evidence type="ECO:0000313" key="12">
    <source>
        <dbReference type="EMBL" id="MBL4934880.1"/>
    </source>
</evidence>
<dbReference type="CDD" id="cd01335">
    <property type="entry name" value="Radical_SAM"/>
    <property type="match status" value="1"/>
</dbReference>
<dbReference type="PROSITE" id="PS51918">
    <property type="entry name" value="RADICAL_SAM"/>
    <property type="match status" value="1"/>
</dbReference>
<dbReference type="Pfam" id="PF04055">
    <property type="entry name" value="Radical_SAM"/>
    <property type="match status" value="1"/>
</dbReference>
<dbReference type="HAMAP" id="MF_01865">
    <property type="entry name" value="MTTase_RimO"/>
    <property type="match status" value="1"/>
</dbReference>
<dbReference type="InterPro" id="IPR058240">
    <property type="entry name" value="rSAM_sf"/>
</dbReference>
<evidence type="ECO:0000256" key="7">
    <source>
        <dbReference type="ARBA" id="ARBA00023014"/>
    </source>
</evidence>
<dbReference type="InterPro" id="IPR006638">
    <property type="entry name" value="Elp3/MiaA/NifB-like_rSAM"/>
</dbReference>
<dbReference type="InterPro" id="IPR005840">
    <property type="entry name" value="Ribosomal_uS12_MeSTrfase_RimO"/>
</dbReference>
<evidence type="ECO:0000313" key="13">
    <source>
        <dbReference type="Proteomes" id="UP000632377"/>
    </source>
</evidence>
<dbReference type="SMART" id="SM00729">
    <property type="entry name" value="Elp3"/>
    <property type="match status" value="1"/>
</dbReference>